<dbReference type="Proteomes" id="UP000598996">
    <property type="component" value="Unassembled WGS sequence"/>
</dbReference>
<organism evidence="2 3">
    <name type="scientific">Paractinoplanes lichenicola</name>
    <dbReference type="NCBI Taxonomy" id="2802976"/>
    <lineage>
        <taxon>Bacteria</taxon>
        <taxon>Bacillati</taxon>
        <taxon>Actinomycetota</taxon>
        <taxon>Actinomycetes</taxon>
        <taxon>Micromonosporales</taxon>
        <taxon>Micromonosporaceae</taxon>
        <taxon>Paractinoplanes</taxon>
    </lineage>
</organism>
<evidence type="ECO:0000313" key="3">
    <source>
        <dbReference type="Proteomes" id="UP000598996"/>
    </source>
</evidence>
<dbReference type="Pfam" id="PF18171">
    <property type="entry name" value="LSDAT_prok"/>
    <property type="match status" value="1"/>
</dbReference>
<comment type="caution">
    <text evidence="2">The sequence shown here is derived from an EMBL/GenBank/DDBJ whole genome shotgun (WGS) entry which is preliminary data.</text>
</comment>
<dbReference type="PANTHER" id="PTHR13800:SF12">
    <property type="entry name" value="TRANSIENT RECEPTOR POTENTIAL CATION CHANNEL SUBFAMILY M MEMBER-LIKE 2"/>
    <property type="match status" value="1"/>
</dbReference>
<accession>A0ABS1VV35</accession>
<evidence type="ECO:0000259" key="1">
    <source>
        <dbReference type="Pfam" id="PF18171"/>
    </source>
</evidence>
<dbReference type="EMBL" id="JAENHO010000008">
    <property type="protein sequence ID" value="MBL7258336.1"/>
    <property type="molecule type" value="Genomic_DNA"/>
</dbReference>
<evidence type="ECO:0000313" key="2">
    <source>
        <dbReference type="EMBL" id="MBL7258336.1"/>
    </source>
</evidence>
<feature type="domain" description="LSDAT prokaryote" evidence="1">
    <location>
        <begin position="34"/>
        <end position="226"/>
    </location>
</feature>
<dbReference type="InterPro" id="IPR041482">
    <property type="entry name" value="LSDAT_prok"/>
</dbReference>
<reference evidence="2 3" key="1">
    <citation type="submission" date="2021-01" db="EMBL/GenBank/DDBJ databases">
        <title>Actinoplanes sp. nov. LDG1-01 isolated from lichen.</title>
        <authorList>
            <person name="Saeng-In P."/>
            <person name="Phongsopitanun W."/>
            <person name="Kanchanasin P."/>
            <person name="Yuki M."/>
            <person name="Kudo T."/>
            <person name="Ohkuma M."/>
            <person name="Tanasupawat S."/>
        </authorList>
    </citation>
    <scope>NUCLEOTIDE SEQUENCE [LARGE SCALE GENOMIC DNA]</scope>
    <source>
        <strain evidence="2 3">LDG1-01</strain>
    </source>
</reference>
<dbReference type="InterPro" id="IPR050927">
    <property type="entry name" value="TRPM"/>
</dbReference>
<dbReference type="PANTHER" id="PTHR13800">
    <property type="entry name" value="TRANSIENT RECEPTOR POTENTIAL CATION CHANNEL, SUBFAMILY M, MEMBER 6"/>
    <property type="match status" value="1"/>
</dbReference>
<dbReference type="RefSeq" id="WP_202994956.1">
    <property type="nucleotide sequence ID" value="NZ_JAENHO010000008.1"/>
</dbReference>
<keyword evidence="3" id="KW-1185">Reference proteome</keyword>
<sequence>MSTVVRLPGAVAALVTGPDAVPAAIASLGVPAPRPVLAMVGGAGGMTDDVTSVLSAVFTDLVAPAIRTHQAVAVDGGTDAGVMRLLGESRAAGFPFPLIGVAALGTVTYPGHAGTNPEAAPLDPHHSHFVLAPGDTWGDEVPYLAAVVSYLAADRPSVTVLANGGEIALTDAEHSLSQRRPVLILAGTGRAADKLAAAAADPAGCRDERLVAISTSPFVRVVDVNNRTEVAEGLDELLSTHPG</sequence>
<protein>
    <recommendedName>
        <fullName evidence="1">LSDAT prokaryote domain-containing protein</fullName>
    </recommendedName>
</protein>
<proteinExistence type="predicted"/>
<name>A0ABS1VV35_9ACTN</name>
<gene>
    <name evidence="2" type="ORF">JKJ07_28910</name>
</gene>